<dbReference type="PANTHER" id="PTHR34136:SF1">
    <property type="entry name" value="UDP-N-ACETYL-D-MANNOSAMINURONIC ACID TRANSFERASE"/>
    <property type="match status" value="1"/>
</dbReference>
<evidence type="ECO:0000313" key="4">
    <source>
        <dbReference type="Proteomes" id="UP000036958"/>
    </source>
</evidence>
<evidence type="ECO:0008006" key="5">
    <source>
        <dbReference type="Google" id="ProtNLM"/>
    </source>
</evidence>
<dbReference type="GO" id="GO:0016758">
    <property type="term" value="F:hexosyltransferase activity"/>
    <property type="evidence" value="ECO:0007669"/>
    <property type="project" value="TreeGrafter"/>
</dbReference>
<dbReference type="CDD" id="cd06533">
    <property type="entry name" value="Glyco_transf_WecG_TagA"/>
    <property type="match status" value="1"/>
</dbReference>
<dbReference type="Proteomes" id="UP000036958">
    <property type="component" value="Unassembled WGS sequence"/>
</dbReference>
<protein>
    <recommendedName>
        <fullName evidence="5">Glycosyl transferase</fullName>
    </recommendedName>
</protein>
<evidence type="ECO:0000256" key="1">
    <source>
        <dbReference type="ARBA" id="ARBA00022676"/>
    </source>
</evidence>
<name>A0A0L8VEM9_9BACT</name>
<reference evidence="4" key="1">
    <citation type="submission" date="2015-07" db="EMBL/GenBank/DDBJ databases">
        <title>Genome sequencing of Sunxiuqinia dokdonensis strain SK.</title>
        <authorList>
            <person name="Ahn S."/>
            <person name="Kim B.-C."/>
        </authorList>
    </citation>
    <scope>NUCLEOTIDE SEQUENCE [LARGE SCALE GENOMIC DNA]</scope>
    <source>
        <strain evidence="4">SK</strain>
    </source>
</reference>
<sequence length="216" mass="24832">MINTLNGHSYNVAKKDSLFNEALKASDILLPDGDSVVLSVKWLGGARIRKVAGYDLFMYLMNRLHEENGSCFFLGAMEGTLDKIKNKISNEFPNVRVGSFSPPFKAEFSEEDNELMRKHVSRFSPDVLFVGMTAPKQEKWVHLNKEKLDARIICSIGAVFDFYAGTAKRPPQWMIKLKLEWLGRLLKEPKRLWHRYLVSTPVLLVDVLRYKLKIKN</sequence>
<keyword evidence="4" id="KW-1185">Reference proteome</keyword>
<proteinExistence type="predicted"/>
<comment type="caution">
    <text evidence="3">The sequence shown here is derived from an EMBL/GenBank/DDBJ whole genome shotgun (WGS) entry which is preliminary data.</text>
</comment>
<keyword evidence="2" id="KW-0808">Transferase</keyword>
<dbReference type="EMBL" id="LGIA01000014">
    <property type="protein sequence ID" value="KOH46930.1"/>
    <property type="molecule type" value="Genomic_DNA"/>
</dbReference>
<accession>A0A0L8VEM9</accession>
<evidence type="ECO:0000256" key="2">
    <source>
        <dbReference type="ARBA" id="ARBA00022679"/>
    </source>
</evidence>
<organism evidence="3 4">
    <name type="scientific">Sunxiuqinia dokdonensis</name>
    <dbReference type="NCBI Taxonomy" id="1409788"/>
    <lineage>
        <taxon>Bacteria</taxon>
        <taxon>Pseudomonadati</taxon>
        <taxon>Bacteroidota</taxon>
        <taxon>Bacteroidia</taxon>
        <taxon>Marinilabiliales</taxon>
        <taxon>Prolixibacteraceae</taxon>
        <taxon>Sunxiuqinia</taxon>
    </lineage>
</organism>
<dbReference type="InterPro" id="IPR004629">
    <property type="entry name" value="WecG_TagA_CpsF"/>
</dbReference>
<dbReference type="STRING" id="1409788.NC99_03300"/>
<dbReference type="NCBIfam" id="TIGR00696">
    <property type="entry name" value="wecG_tagA_cpsF"/>
    <property type="match status" value="1"/>
</dbReference>
<dbReference type="Pfam" id="PF03808">
    <property type="entry name" value="Glyco_tran_WecG"/>
    <property type="match status" value="1"/>
</dbReference>
<dbReference type="PANTHER" id="PTHR34136">
    <property type="match status" value="1"/>
</dbReference>
<gene>
    <name evidence="3" type="ORF">NC99_03300</name>
</gene>
<evidence type="ECO:0000313" key="3">
    <source>
        <dbReference type="EMBL" id="KOH46930.1"/>
    </source>
</evidence>
<dbReference type="PATRIC" id="fig|1409788.3.peg.339"/>
<dbReference type="AlphaFoldDB" id="A0A0L8VEM9"/>
<keyword evidence="1" id="KW-0328">Glycosyltransferase</keyword>